<dbReference type="GeneID" id="94337946"/>
<evidence type="ECO:0000313" key="2">
    <source>
        <dbReference type="Proteomes" id="UP001214638"/>
    </source>
</evidence>
<comment type="caution">
    <text evidence="1">The sequence shown here is derived from an EMBL/GenBank/DDBJ whole genome shotgun (WGS) entry which is preliminary data.</text>
</comment>
<name>A0AAD9PI50_9APIC</name>
<dbReference type="AlphaFoldDB" id="A0AAD9PI50"/>
<gene>
    <name evidence="1" type="ORF">BdWA1_003649</name>
</gene>
<dbReference type="KEGG" id="bdw:94337946"/>
<sequence>MHLRVLFHLLFLLTPIFQLLFHVGTFGLIVDLDESELGEETSLRVLKLGCVDSHPVKVGDLVKIKLVAFSPIAKSHPPGETIQEVVVGNHSIVPLNDVLVGMKVGEVRRQGIPIMTFGKIYYEVHLLSVIKTKGEHLEL</sequence>
<reference evidence="1" key="1">
    <citation type="journal article" date="2023" name="Nat. Microbiol.">
        <title>Babesia duncani multi-omics identifies virulence factors and drug targets.</title>
        <authorList>
            <person name="Singh P."/>
            <person name="Lonardi S."/>
            <person name="Liang Q."/>
            <person name="Vydyam P."/>
            <person name="Khabirova E."/>
            <person name="Fang T."/>
            <person name="Gihaz S."/>
            <person name="Thekkiniath J."/>
            <person name="Munshi M."/>
            <person name="Abel S."/>
            <person name="Ciampossin L."/>
            <person name="Batugedara G."/>
            <person name="Gupta M."/>
            <person name="Lu X.M."/>
            <person name="Lenz T."/>
            <person name="Chakravarty S."/>
            <person name="Cornillot E."/>
            <person name="Hu Y."/>
            <person name="Ma W."/>
            <person name="Gonzalez L.M."/>
            <person name="Sanchez S."/>
            <person name="Estrada K."/>
            <person name="Sanchez-Flores A."/>
            <person name="Montero E."/>
            <person name="Harb O.S."/>
            <person name="Le Roch K.G."/>
            <person name="Mamoun C.B."/>
        </authorList>
    </citation>
    <scope>NUCLEOTIDE SEQUENCE</scope>
    <source>
        <strain evidence="1">WA1</strain>
    </source>
</reference>
<organism evidence="1 2">
    <name type="scientific">Babesia duncani</name>
    <dbReference type="NCBI Taxonomy" id="323732"/>
    <lineage>
        <taxon>Eukaryota</taxon>
        <taxon>Sar</taxon>
        <taxon>Alveolata</taxon>
        <taxon>Apicomplexa</taxon>
        <taxon>Aconoidasida</taxon>
        <taxon>Piroplasmida</taxon>
        <taxon>Babesiidae</taxon>
        <taxon>Babesia</taxon>
    </lineage>
</organism>
<keyword evidence="2" id="KW-1185">Reference proteome</keyword>
<dbReference type="RefSeq" id="XP_067801721.1">
    <property type="nucleotide sequence ID" value="XM_067948659.1"/>
</dbReference>
<evidence type="ECO:0008006" key="3">
    <source>
        <dbReference type="Google" id="ProtNLM"/>
    </source>
</evidence>
<evidence type="ECO:0000313" key="1">
    <source>
        <dbReference type="EMBL" id="KAK2194878.1"/>
    </source>
</evidence>
<dbReference type="EMBL" id="JALLKP010000032">
    <property type="protein sequence ID" value="KAK2194878.1"/>
    <property type="molecule type" value="Genomic_DNA"/>
</dbReference>
<dbReference type="SUPFAM" id="SSF54534">
    <property type="entry name" value="FKBP-like"/>
    <property type="match status" value="1"/>
</dbReference>
<protein>
    <recommendedName>
        <fullName evidence="3">Peptidylprolyl isomerase</fullName>
    </recommendedName>
</protein>
<accession>A0AAD9PI50</accession>
<dbReference type="Proteomes" id="UP001214638">
    <property type="component" value="Unassembled WGS sequence"/>
</dbReference>
<proteinExistence type="predicted"/>